<dbReference type="InterPro" id="IPR036737">
    <property type="entry name" value="OmpA-like_sf"/>
</dbReference>
<dbReference type="SUPFAM" id="SSF103088">
    <property type="entry name" value="OmpA-like"/>
    <property type="match status" value="1"/>
</dbReference>
<feature type="compositionally biased region" description="Polar residues" evidence="2">
    <location>
        <begin position="140"/>
        <end position="154"/>
    </location>
</feature>
<dbReference type="PANTHER" id="PTHR30329">
    <property type="entry name" value="STATOR ELEMENT OF FLAGELLAR MOTOR COMPLEX"/>
    <property type="match status" value="1"/>
</dbReference>
<evidence type="ECO:0000313" key="5">
    <source>
        <dbReference type="Proteomes" id="UP000823616"/>
    </source>
</evidence>
<dbReference type="InterPro" id="IPR050330">
    <property type="entry name" value="Bact_OuterMem_StrucFunc"/>
</dbReference>
<dbReference type="PRINTS" id="PR01023">
    <property type="entry name" value="NAFLGMOTY"/>
</dbReference>
<organism evidence="4 5">
    <name type="scientific">Candidatus Avitreponema avistercoris</name>
    <dbReference type="NCBI Taxonomy" id="2840705"/>
    <lineage>
        <taxon>Bacteria</taxon>
        <taxon>Pseudomonadati</taxon>
        <taxon>Spirochaetota</taxon>
        <taxon>Spirochaetia</taxon>
        <taxon>Spirochaetales</taxon>
        <taxon>Candidatus Avitreponema</taxon>
    </lineage>
</organism>
<gene>
    <name evidence="4" type="ORF">IAA96_00230</name>
</gene>
<dbReference type="Pfam" id="PF00691">
    <property type="entry name" value="OmpA"/>
    <property type="match status" value="1"/>
</dbReference>
<feature type="region of interest" description="Disordered" evidence="2">
    <location>
        <begin position="69"/>
        <end position="154"/>
    </location>
</feature>
<feature type="compositionally biased region" description="Low complexity" evidence="2">
    <location>
        <begin position="129"/>
        <end position="139"/>
    </location>
</feature>
<feature type="non-terminal residue" evidence="4">
    <location>
        <position position="1"/>
    </location>
</feature>
<keyword evidence="1" id="KW-0472">Membrane</keyword>
<dbReference type="Gene3D" id="3.30.1330.60">
    <property type="entry name" value="OmpA-like domain"/>
    <property type="match status" value="1"/>
</dbReference>
<sequence length="274" mass="28789">ATGTHDADILVDAETGLLRMVLDKLDETFLYRDGGSIRFRGSSAAFTELAAATESGVLPGEIARIAEAAQKNAQEQGLRMPESRDDVFPDAPEDRPEDAFPPSGSTGPGGSGLPGTGADSPADPDSIHAAALAAAETAAQNTGGESGTQEPFTVSVTEQGIRLSVRDIRFQPDSDEILPEEAWRLDAIAETLRLAEGYTFLIEGHTASVGKPAGEQELSVRRAKKTAAELTARGIPADRFLYTGYGGARPVADNRTAGGRAQNRRVEITILGAD</sequence>
<dbReference type="PROSITE" id="PS51123">
    <property type="entry name" value="OMPA_2"/>
    <property type="match status" value="1"/>
</dbReference>
<dbReference type="Proteomes" id="UP000823616">
    <property type="component" value="Unassembled WGS sequence"/>
</dbReference>
<evidence type="ECO:0000313" key="4">
    <source>
        <dbReference type="EMBL" id="MBO8449522.1"/>
    </source>
</evidence>
<evidence type="ECO:0000259" key="3">
    <source>
        <dbReference type="PROSITE" id="PS51123"/>
    </source>
</evidence>
<name>A0A9D9HGS8_9SPIR</name>
<accession>A0A9D9HGS8</accession>
<evidence type="ECO:0000256" key="2">
    <source>
        <dbReference type="SAM" id="MobiDB-lite"/>
    </source>
</evidence>
<feature type="compositionally biased region" description="Basic and acidic residues" evidence="2">
    <location>
        <begin position="81"/>
        <end position="98"/>
    </location>
</feature>
<protein>
    <submittedName>
        <fullName evidence="4">OmpA family protein</fullName>
    </submittedName>
</protein>
<feature type="compositionally biased region" description="Gly residues" evidence="2">
    <location>
        <begin position="106"/>
        <end position="115"/>
    </location>
</feature>
<proteinExistence type="predicted"/>
<dbReference type="InterPro" id="IPR006665">
    <property type="entry name" value="OmpA-like"/>
</dbReference>
<dbReference type="EMBL" id="JADIMS010000004">
    <property type="protein sequence ID" value="MBO8449522.1"/>
    <property type="molecule type" value="Genomic_DNA"/>
</dbReference>
<evidence type="ECO:0000256" key="1">
    <source>
        <dbReference type="PROSITE-ProRule" id="PRU00473"/>
    </source>
</evidence>
<reference evidence="4" key="2">
    <citation type="journal article" date="2021" name="PeerJ">
        <title>Extensive microbial diversity within the chicken gut microbiome revealed by metagenomics and culture.</title>
        <authorList>
            <person name="Gilroy R."/>
            <person name="Ravi A."/>
            <person name="Getino M."/>
            <person name="Pursley I."/>
            <person name="Horton D.L."/>
            <person name="Alikhan N.F."/>
            <person name="Baker D."/>
            <person name="Gharbi K."/>
            <person name="Hall N."/>
            <person name="Watson M."/>
            <person name="Adriaenssens E.M."/>
            <person name="Foster-Nyarko E."/>
            <person name="Jarju S."/>
            <person name="Secka A."/>
            <person name="Antonio M."/>
            <person name="Oren A."/>
            <person name="Chaudhuri R.R."/>
            <person name="La Ragione R."/>
            <person name="Hildebrand F."/>
            <person name="Pallen M.J."/>
        </authorList>
    </citation>
    <scope>NUCLEOTIDE SEQUENCE</scope>
    <source>
        <strain evidence="4">B3-4054</strain>
    </source>
</reference>
<feature type="domain" description="OmpA-like" evidence="3">
    <location>
        <begin position="157"/>
        <end position="274"/>
    </location>
</feature>
<dbReference type="GO" id="GO:0016020">
    <property type="term" value="C:membrane"/>
    <property type="evidence" value="ECO:0007669"/>
    <property type="project" value="UniProtKB-UniRule"/>
</dbReference>
<reference evidence="4" key="1">
    <citation type="submission" date="2020-10" db="EMBL/GenBank/DDBJ databases">
        <authorList>
            <person name="Gilroy R."/>
        </authorList>
    </citation>
    <scope>NUCLEOTIDE SEQUENCE</scope>
    <source>
        <strain evidence="4">B3-4054</strain>
    </source>
</reference>
<dbReference type="CDD" id="cd07185">
    <property type="entry name" value="OmpA_C-like"/>
    <property type="match status" value="1"/>
</dbReference>
<comment type="caution">
    <text evidence="4">The sequence shown here is derived from an EMBL/GenBank/DDBJ whole genome shotgun (WGS) entry which is preliminary data.</text>
</comment>
<dbReference type="AlphaFoldDB" id="A0A9D9HGS8"/>
<dbReference type="PANTHER" id="PTHR30329:SF21">
    <property type="entry name" value="LIPOPROTEIN YIAD-RELATED"/>
    <property type="match status" value="1"/>
</dbReference>